<dbReference type="Pfam" id="PF01715">
    <property type="entry name" value="IPPT"/>
    <property type="match status" value="1"/>
</dbReference>
<dbReference type="PATRIC" id="fig|706587.4.peg.5315"/>
<dbReference type="Proteomes" id="UP000006055">
    <property type="component" value="Chromosome"/>
</dbReference>
<dbReference type="OrthoDB" id="9776390at2"/>
<dbReference type="AlphaFoldDB" id="I4CCM7"/>
<keyword evidence="6 10" id="KW-0547">Nucleotide-binding</keyword>
<evidence type="ECO:0000313" key="15">
    <source>
        <dbReference type="Proteomes" id="UP000006055"/>
    </source>
</evidence>
<feature type="region of interest" description="Interaction with substrate tRNA" evidence="10">
    <location>
        <begin position="39"/>
        <end position="42"/>
    </location>
</feature>
<evidence type="ECO:0000256" key="12">
    <source>
        <dbReference type="RuleBase" id="RU003784"/>
    </source>
</evidence>
<dbReference type="GO" id="GO:0052381">
    <property type="term" value="F:tRNA dimethylallyltransferase activity"/>
    <property type="evidence" value="ECO:0007669"/>
    <property type="project" value="UniProtKB-UniRule"/>
</dbReference>
<dbReference type="Gene3D" id="1.10.20.140">
    <property type="match status" value="1"/>
</dbReference>
<dbReference type="PANTHER" id="PTHR11088">
    <property type="entry name" value="TRNA DIMETHYLALLYLTRANSFERASE"/>
    <property type="match status" value="1"/>
</dbReference>
<evidence type="ECO:0000256" key="6">
    <source>
        <dbReference type="ARBA" id="ARBA00022741"/>
    </source>
</evidence>
<evidence type="ECO:0000256" key="3">
    <source>
        <dbReference type="ARBA" id="ARBA00005842"/>
    </source>
</evidence>
<feature type="site" description="Interaction with substrate tRNA" evidence="10">
    <location>
        <position position="105"/>
    </location>
</feature>
<sequence length="308" mass="34694">MIAEQKPKIIIVAGPTAAGKTDIGIRLAERIQGEIVSADSVQVYRHMDIGSAKPSPDEQAIVPHHMIDIKDPDESFSAGEYVREARKIIQDIVERGRVPLVVGGTGLYIKLLRAGMADLPSADENLRNMLRESEQNEPGSLFTKLSAIDPQTAIKTGPRNLTRIIRALEIYEITGKKMSQIYEEHAFRDMPYTFLYIGLTPERSHLYERIDNRVDSMIEGGLLDETETLYELGYGRELKSMQSLGYRHAGMILAGEMDLQAATDLLKRDTRHFAKRQFTWFRSEPDVLWFDPREIKGIGCVVTNFLGA</sequence>
<comment type="subunit">
    <text evidence="10">Monomer.</text>
</comment>
<evidence type="ECO:0000256" key="13">
    <source>
        <dbReference type="RuleBase" id="RU003785"/>
    </source>
</evidence>
<proteinExistence type="inferred from homology"/>
<dbReference type="HOGENOM" id="CLU_032616_0_1_7"/>
<dbReference type="PANTHER" id="PTHR11088:SF60">
    <property type="entry name" value="TRNA DIMETHYLALLYLTRANSFERASE"/>
    <property type="match status" value="1"/>
</dbReference>
<comment type="catalytic activity">
    <reaction evidence="9 10 11">
        <text>adenosine(37) in tRNA + dimethylallyl diphosphate = N(6)-dimethylallyladenosine(37) in tRNA + diphosphate</text>
        <dbReference type="Rhea" id="RHEA:26482"/>
        <dbReference type="Rhea" id="RHEA-COMP:10162"/>
        <dbReference type="Rhea" id="RHEA-COMP:10375"/>
        <dbReference type="ChEBI" id="CHEBI:33019"/>
        <dbReference type="ChEBI" id="CHEBI:57623"/>
        <dbReference type="ChEBI" id="CHEBI:74411"/>
        <dbReference type="ChEBI" id="CHEBI:74415"/>
        <dbReference type="EC" id="2.5.1.75"/>
    </reaction>
</comment>
<evidence type="ECO:0000256" key="4">
    <source>
        <dbReference type="ARBA" id="ARBA00022679"/>
    </source>
</evidence>
<evidence type="ECO:0000256" key="11">
    <source>
        <dbReference type="RuleBase" id="RU003783"/>
    </source>
</evidence>
<accession>I4CCM7</accession>
<reference evidence="15" key="1">
    <citation type="submission" date="2012-06" db="EMBL/GenBank/DDBJ databases">
        <title>Complete sequence of chromosome of Desulfomonile tiedjei DSM 6799.</title>
        <authorList>
            <person name="Lucas S."/>
            <person name="Copeland A."/>
            <person name="Lapidus A."/>
            <person name="Glavina del Rio T."/>
            <person name="Dalin E."/>
            <person name="Tice H."/>
            <person name="Bruce D."/>
            <person name="Goodwin L."/>
            <person name="Pitluck S."/>
            <person name="Peters L."/>
            <person name="Ovchinnikova G."/>
            <person name="Zeytun A."/>
            <person name="Lu M."/>
            <person name="Kyrpides N."/>
            <person name="Mavromatis K."/>
            <person name="Ivanova N."/>
            <person name="Brettin T."/>
            <person name="Detter J.C."/>
            <person name="Han C."/>
            <person name="Larimer F."/>
            <person name="Land M."/>
            <person name="Hauser L."/>
            <person name="Markowitz V."/>
            <person name="Cheng J.-F."/>
            <person name="Hugenholtz P."/>
            <person name="Woyke T."/>
            <person name="Wu D."/>
            <person name="Spring S."/>
            <person name="Schroeder M."/>
            <person name="Brambilla E."/>
            <person name="Klenk H.-P."/>
            <person name="Eisen J.A."/>
        </authorList>
    </citation>
    <scope>NUCLEOTIDE SEQUENCE [LARGE SCALE GENOMIC DNA]</scope>
    <source>
        <strain evidence="15">ATCC 49306 / DSM 6799 / DCB-1</strain>
    </source>
</reference>
<dbReference type="eggNOG" id="COG0324">
    <property type="taxonomic scope" value="Bacteria"/>
</dbReference>
<dbReference type="EMBL" id="CP003360">
    <property type="protein sequence ID" value="AFM27318.1"/>
    <property type="molecule type" value="Genomic_DNA"/>
</dbReference>
<dbReference type="GO" id="GO:0006400">
    <property type="term" value="P:tRNA modification"/>
    <property type="evidence" value="ECO:0007669"/>
    <property type="project" value="TreeGrafter"/>
</dbReference>
<dbReference type="STRING" id="706587.Desti_4697"/>
<feature type="binding site" evidence="10">
    <location>
        <begin position="14"/>
        <end position="21"/>
    </location>
    <ligand>
        <name>ATP</name>
        <dbReference type="ChEBI" id="CHEBI:30616"/>
    </ligand>
</feature>
<comment type="cofactor">
    <cofactor evidence="1 10">
        <name>Mg(2+)</name>
        <dbReference type="ChEBI" id="CHEBI:18420"/>
    </cofactor>
</comment>
<dbReference type="HAMAP" id="MF_00185">
    <property type="entry name" value="IPP_trans"/>
    <property type="match status" value="1"/>
</dbReference>
<dbReference type="InterPro" id="IPR018022">
    <property type="entry name" value="IPT"/>
</dbReference>
<comment type="caution">
    <text evidence="10">Lacks conserved residue(s) required for the propagation of feature annotation.</text>
</comment>
<evidence type="ECO:0000256" key="1">
    <source>
        <dbReference type="ARBA" id="ARBA00001946"/>
    </source>
</evidence>
<keyword evidence="8 10" id="KW-0460">Magnesium</keyword>
<keyword evidence="15" id="KW-1185">Reference proteome</keyword>
<gene>
    <name evidence="10" type="primary">miaA</name>
    <name evidence="14" type="ordered locus">Desti_4697</name>
</gene>
<evidence type="ECO:0000256" key="9">
    <source>
        <dbReference type="ARBA" id="ARBA00049563"/>
    </source>
</evidence>
<evidence type="ECO:0000256" key="5">
    <source>
        <dbReference type="ARBA" id="ARBA00022694"/>
    </source>
</evidence>
<evidence type="ECO:0000256" key="2">
    <source>
        <dbReference type="ARBA" id="ARBA00003213"/>
    </source>
</evidence>
<dbReference type="InterPro" id="IPR039657">
    <property type="entry name" value="Dimethylallyltransferase"/>
</dbReference>
<keyword evidence="5 10" id="KW-0819">tRNA processing</keyword>
<dbReference type="GO" id="GO:0005524">
    <property type="term" value="F:ATP binding"/>
    <property type="evidence" value="ECO:0007669"/>
    <property type="project" value="UniProtKB-UniRule"/>
</dbReference>
<organism evidence="14 15">
    <name type="scientific">Desulfomonile tiedjei (strain ATCC 49306 / DSM 6799 / DCB-1)</name>
    <dbReference type="NCBI Taxonomy" id="706587"/>
    <lineage>
        <taxon>Bacteria</taxon>
        <taxon>Pseudomonadati</taxon>
        <taxon>Thermodesulfobacteriota</taxon>
        <taxon>Desulfomonilia</taxon>
        <taxon>Desulfomonilales</taxon>
        <taxon>Desulfomonilaceae</taxon>
        <taxon>Desulfomonile</taxon>
    </lineage>
</organism>
<dbReference type="Gene3D" id="3.40.50.300">
    <property type="entry name" value="P-loop containing nucleotide triphosphate hydrolases"/>
    <property type="match status" value="1"/>
</dbReference>
<comment type="similarity">
    <text evidence="3 10 13">Belongs to the IPP transferase family.</text>
</comment>
<name>I4CCM7_DESTA</name>
<dbReference type="EC" id="2.5.1.75" evidence="10"/>
<protein>
    <recommendedName>
        <fullName evidence="10">tRNA dimethylallyltransferase</fullName>
        <ecNumber evidence="10">2.5.1.75</ecNumber>
    </recommendedName>
    <alternativeName>
        <fullName evidence="10">Dimethylallyl diphosphate:tRNA dimethylallyltransferase</fullName>
        <shortName evidence="10">DMAPP:tRNA dimethylallyltransferase</shortName>
        <shortName evidence="10">DMATase</shortName>
    </alternativeName>
    <alternativeName>
        <fullName evidence="10">Isopentenyl-diphosphate:tRNA isopentenyltransferase</fullName>
        <shortName evidence="10">IPP transferase</shortName>
        <shortName evidence="10">IPPT</shortName>
        <shortName evidence="10">IPTase</shortName>
    </alternativeName>
</protein>
<keyword evidence="7 10" id="KW-0067">ATP-binding</keyword>
<evidence type="ECO:0000313" key="14">
    <source>
        <dbReference type="EMBL" id="AFM27318.1"/>
    </source>
</evidence>
<dbReference type="KEGG" id="dti:Desti_4697"/>
<feature type="binding site" evidence="10">
    <location>
        <begin position="16"/>
        <end position="21"/>
    </location>
    <ligand>
        <name>substrate</name>
    </ligand>
</feature>
<dbReference type="SUPFAM" id="SSF52540">
    <property type="entry name" value="P-loop containing nucleoside triphosphate hydrolases"/>
    <property type="match status" value="2"/>
</dbReference>
<evidence type="ECO:0000256" key="8">
    <source>
        <dbReference type="ARBA" id="ARBA00022842"/>
    </source>
</evidence>
<dbReference type="RefSeq" id="WP_014812426.1">
    <property type="nucleotide sequence ID" value="NC_018025.1"/>
</dbReference>
<dbReference type="InterPro" id="IPR027417">
    <property type="entry name" value="P-loop_NTPase"/>
</dbReference>
<feature type="site" description="Interaction with substrate tRNA" evidence="10">
    <location>
        <position position="127"/>
    </location>
</feature>
<comment type="function">
    <text evidence="2 10 12">Catalyzes the transfer of a dimethylallyl group onto the adenine at position 37 in tRNAs that read codons beginning with uridine, leading to the formation of N6-(dimethylallyl)adenosine (i(6)A).</text>
</comment>
<evidence type="ECO:0000256" key="7">
    <source>
        <dbReference type="ARBA" id="ARBA00022840"/>
    </source>
</evidence>
<evidence type="ECO:0000256" key="10">
    <source>
        <dbReference type="HAMAP-Rule" id="MF_00185"/>
    </source>
</evidence>
<keyword evidence="4 10" id="KW-0808">Transferase</keyword>
<dbReference type="NCBIfam" id="TIGR00174">
    <property type="entry name" value="miaA"/>
    <property type="match status" value="1"/>
</dbReference>